<proteinExistence type="predicted"/>
<feature type="signal peptide" evidence="1">
    <location>
        <begin position="1"/>
        <end position="18"/>
    </location>
</feature>
<keyword evidence="3" id="KW-1185">Reference proteome</keyword>
<dbReference type="GeneID" id="99985319"/>
<dbReference type="RefSeq" id="WP_090256866.1">
    <property type="nucleotide sequence ID" value="NZ_FOIR01000001.1"/>
</dbReference>
<accession>A0A1I0MNG5</accession>
<organism evidence="2 3">
    <name type="scientific">Roseivirga pacifica</name>
    <dbReference type="NCBI Taxonomy" id="1267423"/>
    <lineage>
        <taxon>Bacteria</taxon>
        <taxon>Pseudomonadati</taxon>
        <taxon>Bacteroidota</taxon>
        <taxon>Cytophagia</taxon>
        <taxon>Cytophagales</taxon>
        <taxon>Roseivirgaceae</taxon>
        <taxon>Roseivirga</taxon>
    </lineage>
</organism>
<evidence type="ECO:0008006" key="4">
    <source>
        <dbReference type="Google" id="ProtNLM"/>
    </source>
</evidence>
<evidence type="ECO:0000313" key="2">
    <source>
        <dbReference type="EMBL" id="SEV89999.1"/>
    </source>
</evidence>
<gene>
    <name evidence="2" type="ORF">SAMN05216290_0562</name>
</gene>
<name>A0A1I0MNG5_9BACT</name>
<reference evidence="3" key="1">
    <citation type="submission" date="2016-10" db="EMBL/GenBank/DDBJ databases">
        <authorList>
            <person name="Varghese N."/>
            <person name="Submissions S."/>
        </authorList>
    </citation>
    <scope>NUCLEOTIDE SEQUENCE [LARGE SCALE GENOMIC DNA]</scope>
    <source>
        <strain evidence="3">CGMCC 1.12402</strain>
    </source>
</reference>
<dbReference type="OrthoDB" id="1436925at2"/>
<feature type="chain" id="PRO_5011486522" description="Viral A-type inclusion protein" evidence="1">
    <location>
        <begin position="19"/>
        <end position="139"/>
    </location>
</feature>
<keyword evidence="1" id="KW-0732">Signal</keyword>
<dbReference type="EMBL" id="FOIR01000001">
    <property type="protein sequence ID" value="SEV89999.1"/>
    <property type="molecule type" value="Genomic_DNA"/>
</dbReference>
<evidence type="ECO:0000256" key="1">
    <source>
        <dbReference type="SAM" id="SignalP"/>
    </source>
</evidence>
<evidence type="ECO:0000313" key="3">
    <source>
        <dbReference type="Proteomes" id="UP000199437"/>
    </source>
</evidence>
<protein>
    <recommendedName>
        <fullName evidence="4">Viral A-type inclusion protein</fullName>
    </recommendedName>
</protein>
<dbReference type="PROSITE" id="PS51257">
    <property type="entry name" value="PROKAR_LIPOPROTEIN"/>
    <property type="match status" value="1"/>
</dbReference>
<dbReference type="Proteomes" id="UP000199437">
    <property type="component" value="Unassembled WGS sequence"/>
</dbReference>
<dbReference type="STRING" id="1267423.SAMN05216290_0562"/>
<dbReference type="AlphaFoldDB" id="A0A1I0MNG5"/>
<sequence length="139" mass="15639">MKKVLAVLAIFVFAVACGESYNTQEHIDKVFNVHDEVMPKMGEVMALKRQVLEKASALEEANGDSTKVAELKDIADKLETANDGMMKWMRAWQANAQPHINEQTTVEERKAFLNSEMEKVEKVREDINSSIEAAKSVLK</sequence>